<comment type="catalytic activity">
    <reaction evidence="3">
        <text>5-enolpyruvoyl-6-hydroxy-2-succinyl-cyclohex-3-ene-1-carboxylate = (1R,6R)-6-hydroxy-2-succinyl-cyclohexa-2,4-diene-1-carboxylate + pyruvate</text>
        <dbReference type="Rhea" id="RHEA:25597"/>
        <dbReference type="ChEBI" id="CHEBI:15361"/>
        <dbReference type="ChEBI" id="CHEBI:58689"/>
        <dbReference type="ChEBI" id="CHEBI:58818"/>
        <dbReference type="EC" id="4.2.99.20"/>
    </reaction>
</comment>
<dbReference type="InterPro" id="IPR029058">
    <property type="entry name" value="AB_hydrolase_fold"/>
</dbReference>
<evidence type="ECO:0000313" key="6">
    <source>
        <dbReference type="Proteomes" id="UP001595772"/>
    </source>
</evidence>
<comment type="subunit">
    <text evidence="3">Monomer.</text>
</comment>
<evidence type="ECO:0000256" key="2">
    <source>
        <dbReference type="ARBA" id="ARBA00023239"/>
    </source>
</evidence>
<dbReference type="SUPFAM" id="SSF53474">
    <property type="entry name" value="alpha/beta-Hydrolases"/>
    <property type="match status" value="1"/>
</dbReference>
<gene>
    <name evidence="3 5" type="primary">menH</name>
    <name evidence="5" type="ORF">ACFOUV_07775</name>
</gene>
<dbReference type="Pfam" id="PF00561">
    <property type="entry name" value="Abhydrolase_1"/>
    <property type="match status" value="1"/>
</dbReference>
<dbReference type="InterPro" id="IPR022485">
    <property type="entry name" value="SHCHC_synthase_MenH"/>
</dbReference>
<dbReference type="RefSeq" id="WP_379496192.1">
    <property type="nucleotide sequence ID" value="NZ_JBHSAO010000006.1"/>
</dbReference>
<organism evidence="5 6">
    <name type="scientific">Oceanobacillus longus</name>
    <dbReference type="NCBI Taxonomy" id="930120"/>
    <lineage>
        <taxon>Bacteria</taxon>
        <taxon>Bacillati</taxon>
        <taxon>Bacillota</taxon>
        <taxon>Bacilli</taxon>
        <taxon>Bacillales</taxon>
        <taxon>Bacillaceae</taxon>
        <taxon>Oceanobacillus</taxon>
    </lineage>
</organism>
<comment type="pathway">
    <text evidence="3">Quinol/quinone metabolism; menaquinone biosynthesis.</text>
</comment>
<dbReference type="EMBL" id="JBHSAO010000006">
    <property type="protein sequence ID" value="MFC4023687.1"/>
    <property type="molecule type" value="Genomic_DNA"/>
</dbReference>
<dbReference type="EC" id="4.2.99.20" evidence="3"/>
<dbReference type="NCBIfam" id="TIGR03695">
    <property type="entry name" value="menH_SHCHC"/>
    <property type="match status" value="1"/>
</dbReference>
<dbReference type="InterPro" id="IPR000639">
    <property type="entry name" value="Epox_hydrolase-like"/>
</dbReference>
<evidence type="ECO:0000259" key="4">
    <source>
        <dbReference type="Pfam" id="PF00561"/>
    </source>
</evidence>
<dbReference type="InterPro" id="IPR000073">
    <property type="entry name" value="AB_hydrolase_1"/>
</dbReference>
<feature type="domain" description="AB hydrolase-1" evidence="4">
    <location>
        <begin position="20"/>
        <end position="252"/>
    </location>
</feature>
<proteinExistence type="inferred from homology"/>
<evidence type="ECO:0000313" key="5">
    <source>
        <dbReference type="EMBL" id="MFC4023687.1"/>
    </source>
</evidence>
<comment type="similarity">
    <text evidence="3">Belongs to the AB hydrolase superfamily. MenH family.</text>
</comment>
<dbReference type="PANTHER" id="PTHR42916:SF1">
    <property type="entry name" value="PROTEIN PHYLLO, CHLOROPLASTIC"/>
    <property type="match status" value="1"/>
</dbReference>
<keyword evidence="1 3" id="KW-0474">Menaquinone biosynthesis</keyword>
<dbReference type="GO" id="GO:0070205">
    <property type="term" value="F:2-succinyl-6-hydroxy-2,4-cyclohexadiene-1-carboxylate synthase activity"/>
    <property type="evidence" value="ECO:0007669"/>
    <property type="project" value="UniProtKB-EC"/>
</dbReference>
<dbReference type="HAMAP" id="MF_01660">
    <property type="entry name" value="MenH"/>
    <property type="match status" value="1"/>
</dbReference>
<dbReference type="Gene3D" id="3.40.50.1820">
    <property type="entry name" value="alpha/beta hydrolase"/>
    <property type="match status" value="1"/>
</dbReference>
<comment type="pathway">
    <text evidence="3">Quinol/quinone metabolism; 1,4-dihydroxy-2-naphthoate biosynthesis; 1,4-dihydroxy-2-naphthoate from chorismate: step 3/7.</text>
</comment>
<dbReference type="PRINTS" id="PR00412">
    <property type="entry name" value="EPOXHYDRLASE"/>
</dbReference>
<protein>
    <recommendedName>
        <fullName evidence="3">Putative 2-succinyl-6-hydroxy-2,4-cyclohexadiene-1-carboxylate synthase</fullName>
        <shortName evidence="3">SHCHC synthase</shortName>
        <ecNumber evidence="3">4.2.99.20</ecNumber>
    </recommendedName>
</protein>
<dbReference type="PANTHER" id="PTHR42916">
    <property type="entry name" value="2-SUCCINYL-5-ENOLPYRUVYL-6-HYDROXY-3-CYCLOHEXENE-1-CARBOXYLATE SYNTHASE"/>
    <property type="match status" value="1"/>
</dbReference>
<keyword evidence="2 3" id="KW-0456">Lyase</keyword>
<dbReference type="PRINTS" id="PR00111">
    <property type="entry name" value="ABHYDROLASE"/>
</dbReference>
<comment type="caution">
    <text evidence="5">The sequence shown here is derived from an EMBL/GenBank/DDBJ whole genome shotgun (WGS) entry which is preliminary data.</text>
</comment>
<dbReference type="Proteomes" id="UP001595772">
    <property type="component" value="Unassembled WGS sequence"/>
</dbReference>
<comment type="function">
    <text evidence="3">Catalyzes a proton abstraction reaction that results in 2,5-elimination of pyruvate from 2-succinyl-5-enolpyruvyl-6-hydroxy-3-cyclohexene-1-carboxylate (SEPHCHC) and the formation of 2-succinyl-6-hydroxy-2,4-cyclohexadiene-1-carboxylate (SHCHC).</text>
</comment>
<evidence type="ECO:0000256" key="1">
    <source>
        <dbReference type="ARBA" id="ARBA00022428"/>
    </source>
</evidence>
<keyword evidence="6" id="KW-1185">Reference proteome</keyword>
<name>A0ABV8GYE8_9BACI</name>
<accession>A0ABV8GYE8</accession>
<sequence length="270" mass="30351">MYFSRENVTYWYEERGEGFPVVMLHGFTGSSATWQSFINAFGSGYRIITIDLPGHGKTRTPSLKSMEECCGDLHSLFLSLQLESFHLVGYSMGGRTALSYSRLYPERVRSVVLESASPGIASVRERRLRKESDEVLAERIEQDGVPLFVNYWQDISLFHTQKRLAPDVQEQLRSERLSHTSEGLALSLRTMGTGSQVSLWSHLENLDMPVLLITGELDPKFVKINKKMQSHLKSGNLIVCENAGHAIHVEKPETFGKIVIGFINANTGLD</sequence>
<reference evidence="6" key="1">
    <citation type="journal article" date="2019" name="Int. J. Syst. Evol. Microbiol.">
        <title>The Global Catalogue of Microorganisms (GCM) 10K type strain sequencing project: providing services to taxonomists for standard genome sequencing and annotation.</title>
        <authorList>
            <consortium name="The Broad Institute Genomics Platform"/>
            <consortium name="The Broad Institute Genome Sequencing Center for Infectious Disease"/>
            <person name="Wu L."/>
            <person name="Ma J."/>
        </authorList>
    </citation>
    <scope>NUCLEOTIDE SEQUENCE [LARGE SCALE GENOMIC DNA]</scope>
    <source>
        <strain evidence="6">IBRC-M 10703</strain>
    </source>
</reference>
<evidence type="ECO:0000256" key="3">
    <source>
        <dbReference type="HAMAP-Rule" id="MF_01660"/>
    </source>
</evidence>